<dbReference type="AlphaFoldDB" id="A0A5E8CM83"/>
<name>A0A5E8CM83_9ZZZZ</name>
<organism evidence="2">
    <name type="scientific">seawater metagenome</name>
    <dbReference type="NCBI Taxonomy" id="1561972"/>
    <lineage>
        <taxon>unclassified sequences</taxon>
        <taxon>metagenomes</taxon>
        <taxon>ecological metagenomes</taxon>
    </lineage>
</organism>
<gene>
    <name evidence="2" type="ORF">CPAV1605_1521</name>
</gene>
<protein>
    <submittedName>
        <fullName evidence="2">Uncharacterized protein</fullName>
    </submittedName>
</protein>
<evidence type="ECO:0000256" key="1">
    <source>
        <dbReference type="SAM" id="Coils"/>
    </source>
</evidence>
<sequence length="123" mass="14804">MPTDQKKELKNKIKKYVMCEKEIKRLNEEIKKVRKIKDEISPEITYFMEKQKLNELSINKNYIIKLQTQNTFQGISKGFIQERLSKYLKNDHHGQKITDFIYDSRFKKEKKSISLTELKKESS</sequence>
<reference evidence="2" key="1">
    <citation type="submission" date="2019-09" db="EMBL/GenBank/DDBJ databases">
        <authorList>
            <person name="Needham M D."/>
        </authorList>
    </citation>
    <scope>NUCLEOTIDE SEQUENCE</scope>
</reference>
<accession>A0A5E8CM83</accession>
<dbReference type="InterPro" id="IPR043918">
    <property type="entry name" value="DUF5760"/>
</dbReference>
<dbReference type="EMBL" id="CABVLZ010000010">
    <property type="protein sequence ID" value="VVU95765.1"/>
    <property type="molecule type" value="Genomic_DNA"/>
</dbReference>
<feature type="coiled-coil region" evidence="1">
    <location>
        <begin position="9"/>
        <end position="39"/>
    </location>
</feature>
<evidence type="ECO:0000313" key="2">
    <source>
        <dbReference type="EMBL" id="VVU95765.1"/>
    </source>
</evidence>
<proteinExistence type="predicted"/>
<keyword evidence="1" id="KW-0175">Coiled coil</keyword>
<dbReference type="Pfam" id="PF19064">
    <property type="entry name" value="DUF5760"/>
    <property type="match status" value="1"/>
</dbReference>